<feature type="domain" description="Thiamine pyrophosphate enzyme N-terminal TPP-binding" evidence="6">
    <location>
        <begin position="1"/>
        <end position="115"/>
    </location>
</feature>
<evidence type="ECO:0000256" key="3">
    <source>
        <dbReference type="RuleBase" id="RU362132"/>
    </source>
</evidence>
<dbReference type="SUPFAM" id="SSF52518">
    <property type="entry name" value="Thiamin diphosphate-binding fold (THDP-binding)"/>
    <property type="match status" value="2"/>
</dbReference>
<dbReference type="Proteomes" id="UP000285310">
    <property type="component" value="Unassembled WGS sequence"/>
</dbReference>
<dbReference type="InterPro" id="IPR012001">
    <property type="entry name" value="Thiamin_PyroP_enz_TPP-bd_dom"/>
</dbReference>
<dbReference type="CDD" id="cd07035">
    <property type="entry name" value="TPP_PYR_POX_like"/>
    <property type="match status" value="1"/>
</dbReference>
<reference evidence="7 8" key="1">
    <citation type="submission" date="2013-10" db="EMBL/GenBank/DDBJ databases">
        <title>Salinisphaera japonica YTM-1 Genome Sequencing.</title>
        <authorList>
            <person name="Lai Q."/>
            <person name="Li C."/>
            <person name="Shao Z."/>
        </authorList>
    </citation>
    <scope>NUCLEOTIDE SEQUENCE [LARGE SCALE GENOMIC DNA]</scope>
    <source>
        <strain evidence="7 8">YTM-1</strain>
    </source>
</reference>
<dbReference type="InParanoid" id="A0A423PLU6"/>
<dbReference type="Pfam" id="PF00205">
    <property type="entry name" value="TPP_enzyme_M"/>
    <property type="match status" value="1"/>
</dbReference>
<dbReference type="InterPro" id="IPR029035">
    <property type="entry name" value="DHS-like_NAD/FAD-binding_dom"/>
</dbReference>
<evidence type="ECO:0000259" key="4">
    <source>
        <dbReference type="Pfam" id="PF00205"/>
    </source>
</evidence>
<protein>
    <submittedName>
        <fullName evidence="7">Acetolactate synthase</fullName>
    </submittedName>
</protein>
<feature type="domain" description="Thiamine pyrophosphate enzyme central" evidence="4">
    <location>
        <begin position="187"/>
        <end position="321"/>
    </location>
</feature>
<dbReference type="InterPro" id="IPR011766">
    <property type="entry name" value="TPP_enzyme_TPP-bd"/>
</dbReference>
<sequence length="548" mass="60363">MKAADLFVKCLEEEGVEYVFGVPGEENLDLIESMRTSSIQLVVTRHEQHAAFMAATYGRLTGRAGVCLSTLGPGATNLMTGVAYAQLGGMPLLAITGQKALRDNRQGKFQLIDIVDTFRPVTKWNMSLADSGVIPRSIRHAFKTAEAERPGAVHIELPEDIAGETIEPSVPQRRLTLRRPNADERALDRAAEMIRNARQPVIVYSAGANRKRVTTQLSALCEATGLYAIGTQMGKGVIADDHPQSLFAMGIHKHDYVHTAIDEADLVLTVGYDVVEYPPSVWNGEKDKDIVHIDFVPADPDEYYSPAHEVIGDISNTLKALSQRLHDVRFDDPRMTRLHDYVAEKLHVSESEYSFPPKPQRIVEQVRGVMGREDIISLDNGIYKIWFARMYPAYANNTVLLDNALASMGAGLAAAMAAKMVHPQQRVMAICGDGGFMMNSQDMETAVRLGLDLVILLIRDDGYGFIRWKQAGDDFPDFGMDFGNPDFVAYAEAYGAKGLRHTADNNLSEVLEQAYQLGGVVLVDCVIDYSANTELDVEHHVPADVLNG</sequence>
<keyword evidence="2 3" id="KW-0786">Thiamine pyrophosphate</keyword>
<dbReference type="NCBIfam" id="NF006187">
    <property type="entry name" value="PRK08322.1"/>
    <property type="match status" value="1"/>
</dbReference>
<dbReference type="GO" id="GO:0000287">
    <property type="term" value="F:magnesium ion binding"/>
    <property type="evidence" value="ECO:0007669"/>
    <property type="project" value="InterPro"/>
</dbReference>
<gene>
    <name evidence="7" type="ORF">SAJA_11025</name>
</gene>
<dbReference type="FunFam" id="3.40.50.970:FF:000007">
    <property type="entry name" value="Acetolactate synthase"/>
    <property type="match status" value="1"/>
</dbReference>
<feature type="domain" description="Thiamine pyrophosphate enzyme TPP-binding" evidence="5">
    <location>
        <begin position="379"/>
        <end position="525"/>
    </location>
</feature>
<dbReference type="PANTHER" id="PTHR18968:SF129">
    <property type="entry name" value="ACETOLACTATE SYNTHASE"/>
    <property type="match status" value="1"/>
</dbReference>
<dbReference type="GO" id="GO:0003984">
    <property type="term" value="F:acetolactate synthase activity"/>
    <property type="evidence" value="ECO:0007669"/>
    <property type="project" value="TreeGrafter"/>
</dbReference>
<comment type="caution">
    <text evidence="7">The sequence shown here is derived from an EMBL/GenBank/DDBJ whole genome shotgun (WGS) entry which is preliminary data.</text>
</comment>
<dbReference type="Gene3D" id="3.40.50.1220">
    <property type="entry name" value="TPP-binding domain"/>
    <property type="match status" value="1"/>
</dbReference>
<name>A0A423PLU6_9GAMM</name>
<evidence type="ECO:0000259" key="5">
    <source>
        <dbReference type="Pfam" id="PF02775"/>
    </source>
</evidence>
<dbReference type="RefSeq" id="WP_123658683.1">
    <property type="nucleotide sequence ID" value="NZ_AYKG01000034.1"/>
</dbReference>
<dbReference type="GO" id="GO:0050660">
    <property type="term" value="F:flavin adenine dinucleotide binding"/>
    <property type="evidence" value="ECO:0007669"/>
    <property type="project" value="TreeGrafter"/>
</dbReference>
<dbReference type="GO" id="GO:0009097">
    <property type="term" value="P:isoleucine biosynthetic process"/>
    <property type="evidence" value="ECO:0007669"/>
    <property type="project" value="TreeGrafter"/>
</dbReference>
<evidence type="ECO:0000313" key="8">
    <source>
        <dbReference type="Proteomes" id="UP000285310"/>
    </source>
</evidence>
<dbReference type="Pfam" id="PF02776">
    <property type="entry name" value="TPP_enzyme_N"/>
    <property type="match status" value="1"/>
</dbReference>
<accession>A0A423PLU6</accession>
<dbReference type="InterPro" id="IPR029061">
    <property type="entry name" value="THDP-binding"/>
</dbReference>
<organism evidence="7 8">
    <name type="scientific">Salinisphaera japonica YTM-1</name>
    <dbReference type="NCBI Taxonomy" id="1209778"/>
    <lineage>
        <taxon>Bacteria</taxon>
        <taxon>Pseudomonadati</taxon>
        <taxon>Pseudomonadota</taxon>
        <taxon>Gammaproteobacteria</taxon>
        <taxon>Salinisphaerales</taxon>
        <taxon>Salinisphaeraceae</taxon>
        <taxon>Salinisphaera</taxon>
    </lineage>
</organism>
<evidence type="ECO:0000256" key="1">
    <source>
        <dbReference type="ARBA" id="ARBA00007812"/>
    </source>
</evidence>
<dbReference type="InterPro" id="IPR012000">
    <property type="entry name" value="Thiamin_PyroP_enz_cen_dom"/>
</dbReference>
<dbReference type="GO" id="GO:0009099">
    <property type="term" value="P:L-valine biosynthetic process"/>
    <property type="evidence" value="ECO:0007669"/>
    <property type="project" value="TreeGrafter"/>
</dbReference>
<proteinExistence type="inferred from homology"/>
<dbReference type="GO" id="GO:0005948">
    <property type="term" value="C:acetolactate synthase complex"/>
    <property type="evidence" value="ECO:0007669"/>
    <property type="project" value="TreeGrafter"/>
</dbReference>
<evidence type="ECO:0000313" key="7">
    <source>
        <dbReference type="EMBL" id="ROO26596.1"/>
    </source>
</evidence>
<evidence type="ECO:0000256" key="2">
    <source>
        <dbReference type="ARBA" id="ARBA00023052"/>
    </source>
</evidence>
<dbReference type="PROSITE" id="PS00187">
    <property type="entry name" value="TPP_ENZYMES"/>
    <property type="match status" value="1"/>
</dbReference>
<keyword evidence="8" id="KW-1185">Reference proteome</keyword>
<dbReference type="Gene3D" id="3.40.50.970">
    <property type="match status" value="2"/>
</dbReference>
<dbReference type="InterPro" id="IPR000399">
    <property type="entry name" value="TPP-bd_CS"/>
</dbReference>
<comment type="similarity">
    <text evidence="1 3">Belongs to the TPP enzyme family.</text>
</comment>
<dbReference type="EMBL" id="AYKG01000034">
    <property type="protein sequence ID" value="ROO26596.1"/>
    <property type="molecule type" value="Genomic_DNA"/>
</dbReference>
<dbReference type="AlphaFoldDB" id="A0A423PLU6"/>
<dbReference type="Pfam" id="PF02775">
    <property type="entry name" value="TPP_enzyme_C"/>
    <property type="match status" value="1"/>
</dbReference>
<dbReference type="PANTHER" id="PTHR18968">
    <property type="entry name" value="THIAMINE PYROPHOSPHATE ENZYMES"/>
    <property type="match status" value="1"/>
</dbReference>
<dbReference type="OrthoDB" id="9785953at2"/>
<evidence type="ECO:0000259" key="6">
    <source>
        <dbReference type="Pfam" id="PF02776"/>
    </source>
</evidence>
<dbReference type="SUPFAM" id="SSF52467">
    <property type="entry name" value="DHS-like NAD/FAD-binding domain"/>
    <property type="match status" value="1"/>
</dbReference>
<dbReference type="InterPro" id="IPR045229">
    <property type="entry name" value="TPP_enz"/>
</dbReference>
<dbReference type="GO" id="GO:0030976">
    <property type="term" value="F:thiamine pyrophosphate binding"/>
    <property type="evidence" value="ECO:0007669"/>
    <property type="project" value="InterPro"/>
</dbReference>